<dbReference type="InterPro" id="IPR039994">
    <property type="entry name" value="NO66-like"/>
</dbReference>
<evidence type="ECO:0000256" key="5">
    <source>
        <dbReference type="ARBA" id="ARBA00023004"/>
    </source>
</evidence>
<dbReference type="Pfam" id="PF20514">
    <property type="entry name" value="WHD_ROXA"/>
    <property type="match status" value="1"/>
</dbReference>
<evidence type="ECO:0000256" key="4">
    <source>
        <dbReference type="ARBA" id="ARBA00023002"/>
    </source>
</evidence>
<accession>A0ABN5B4T8</accession>
<dbReference type="EMBL" id="CP020083">
    <property type="protein sequence ID" value="ASR51993.1"/>
    <property type="molecule type" value="Genomic_DNA"/>
</dbReference>
<dbReference type="GeneID" id="303486179"/>
<gene>
    <name evidence="7" type="ORF">B5J99_11415</name>
</gene>
<organism evidence="7 8">
    <name type="scientific">Blastomonas fulva</name>
    <dbReference type="NCBI Taxonomy" id="1550728"/>
    <lineage>
        <taxon>Bacteria</taxon>
        <taxon>Pseudomonadati</taxon>
        <taxon>Pseudomonadota</taxon>
        <taxon>Alphaproteobacteria</taxon>
        <taxon>Sphingomonadales</taxon>
        <taxon>Sphingomonadaceae</taxon>
        <taxon>Blastomonas</taxon>
    </lineage>
</organism>
<keyword evidence="3" id="KW-0223">Dioxygenase</keyword>
<dbReference type="SMART" id="SM00558">
    <property type="entry name" value="JmjC"/>
    <property type="match status" value="1"/>
</dbReference>
<dbReference type="InterPro" id="IPR003347">
    <property type="entry name" value="JmjC_dom"/>
</dbReference>
<dbReference type="PANTHER" id="PTHR13096">
    <property type="entry name" value="MINA53 MYC INDUCED NUCLEAR ANTIGEN"/>
    <property type="match status" value="1"/>
</dbReference>
<reference evidence="7 8" key="1">
    <citation type="submission" date="2017-03" db="EMBL/GenBank/DDBJ databases">
        <title>Complete genome sequence of Blastomonas fulva degrading microcsystin LR.</title>
        <authorList>
            <person name="Lee H.-g."/>
            <person name="Jin L."/>
            <person name="oh H.-M."/>
        </authorList>
    </citation>
    <scope>NUCLEOTIDE SEQUENCE [LARGE SCALE GENOMIC DNA]</scope>
    <source>
        <strain evidence="7 8">T2</strain>
    </source>
</reference>
<keyword evidence="2" id="KW-0479">Metal-binding</keyword>
<dbReference type="Gene3D" id="2.60.120.650">
    <property type="entry name" value="Cupin"/>
    <property type="match status" value="1"/>
</dbReference>
<sequence>MKLAHFDPAQFLATHWQRAPLLIRNPWDEWQCPVEADELAGLACEPQVEARLIEQAGPDWAVEHGPLAEERFASLGSNPWTLLVQAVDHHVPEVAALLASFRFIPNWRVDDVMVSFASDGGGVGPHFDQYDVFLIQGQGRRRWQIGAMCDENSPLLPHGDLKLLRDFAATEEFVLEPGDMLYVPPGVSHNGIALGDDCMTLSIGFRAPSRAELIGDWNDHLLEDLSEDDRYTDPGLALQANPGEIGADALDRLQAMVLEALGDKRRFARWFGAASSTRKYPDIDWRPEEPLSLDDIREAIEQQMELQRNPASRFAFVREGRDALMLFVDGETFECGAETYALAEAICANDSLTLDTVSDAACELLLTLGNMGSVAFVDDDEDGDDADG</sequence>
<evidence type="ECO:0000313" key="7">
    <source>
        <dbReference type="EMBL" id="ASR51993.1"/>
    </source>
</evidence>
<dbReference type="PANTHER" id="PTHR13096:SF8">
    <property type="entry name" value="RIBOSOMAL OXYGENASE 1"/>
    <property type="match status" value="1"/>
</dbReference>
<dbReference type="Pfam" id="PF08007">
    <property type="entry name" value="JmjC_2"/>
    <property type="match status" value="1"/>
</dbReference>
<proteinExistence type="predicted"/>
<dbReference type="PROSITE" id="PS51184">
    <property type="entry name" value="JMJC"/>
    <property type="match status" value="1"/>
</dbReference>
<evidence type="ECO:0000313" key="8">
    <source>
        <dbReference type="Proteomes" id="UP000258016"/>
    </source>
</evidence>
<protein>
    <submittedName>
        <fullName evidence="7">Cupin</fullName>
    </submittedName>
</protein>
<evidence type="ECO:0000256" key="3">
    <source>
        <dbReference type="ARBA" id="ARBA00022964"/>
    </source>
</evidence>
<keyword evidence="4" id="KW-0560">Oxidoreductase</keyword>
<dbReference type="RefSeq" id="WP_117352432.1">
    <property type="nucleotide sequence ID" value="NZ_CP020083.1"/>
</dbReference>
<keyword evidence="8" id="KW-1185">Reference proteome</keyword>
<evidence type="ECO:0000256" key="2">
    <source>
        <dbReference type="ARBA" id="ARBA00022723"/>
    </source>
</evidence>
<dbReference type="Proteomes" id="UP000258016">
    <property type="component" value="Chromosome"/>
</dbReference>
<evidence type="ECO:0000259" key="6">
    <source>
        <dbReference type="PROSITE" id="PS51184"/>
    </source>
</evidence>
<dbReference type="Gene3D" id="3.40.366.30">
    <property type="entry name" value="50S ribosomal protein L16 arginine hydroxylase, Chain A, Domain 2"/>
    <property type="match status" value="1"/>
</dbReference>
<dbReference type="InterPro" id="IPR046799">
    <property type="entry name" value="ROXA-like_wH"/>
</dbReference>
<feature type="domain" description="JmjC" evidence="6">
    <location>
        <begin position="93"/>
        <end position="222"/>
    </location>
</feature>
<keyword evidence="5" id="KW-0408">Iron</keyword>
<dbReference type="SUPFAM" id="SSF51197">
    <property type="entry name" value="Clavaminate synthase-like"/>
    <property type="match status" value="1"/>
</dbReference>
<name>A0ABN5B4T8_9SPHN</name>
<comment type="cofactor">
    <cofactor evidence="1">
        <name>Fe(2+)</name>
        <dbReference type="ChEBI" id="CHEBI:29033"/>
    </cofactor>
</comment>
<evidence type="ECO:0000256" key="1">
    <source>
        <dbReference type="ARBA" id="ARBA00001954"/>
    </source>
</evidence>